<evidence type="ECO:0000256" key="6">
    <source>
        <dbReference type="ARBA" id="ARBA00023287"/>
    </source>
</evidence>
<dbReference type="CDD" id="cd06583">
    <property type="entry name" value="PGRP"/>
    <property type="match status" value="1"/>
</dbReference>
<dbReference type="Pfam" id="PF01476">
    <property type="entry name" value="LysM"/>
    <property type="match status" value="1"/>
</dbReference>
<dbReference type="InterPro" id="IPR036779">
    <property type="entry name" value="LysM_dom_sf"/>
</dbReference>
<evidence type="ECO:0000256" key="2">
    <source>
        <dbReference type="ARBA" id="ARBA00007553"/>
    </source>
</evidence>
<dbReference type="Gene3D" id="1.10.101.10">
    <property type="entry name" value="PGBD-like superfamily/PGBD"/>
    <property type="match status" value="1"/>
</dbReference>
<dbReference type="Pfam" id="PF01471">
    <property type="entry name" value="PG_binding_1"/>
    <property type="match status" value="1"/>
</dbReference>
<dbReference type="PANTHER" id="PTHR30417:SF11">
    <property type="entry name" value="N-ACETYLMURAMOYL-L-ALANINE AMIDASE XLYA"/>
    <property type="match status" value="1"/>
</dbReference>
<dbReference type="InterPro" id="IPR036365">
    <property type="entry name" value="PGBD-like_sf"/>
</dbReference>
<dbReference type="Gene3D" id="3.10.350.10">
    <property type="entry name" value="LysM domain"/>
    <property type="match status" value="1"/>
</dbReference>
<dbReference type="PROSITE" id="PS51782">
    <property type="entry name" value="LYSM"/>
    <property type="match status" value="1"/>
</dbReference>
<dbReference type="Gene3D" id="3.40.80.10">
    <property type="entry name" value="Peptidoglycan recognition protein-like"/>
    <property type="match status" value="1"/>
</dbReference>
<dbReference type="Proteomes" id="UP001203665">
    <property type="component" value="Unassembled WGS sequence"/>
</dbReference>
<evidence type="ECO:0000313" key="12">
    <source>
        <dbReference type="Proteomes" id="UP001203665"/>
    </source>
</evidence>
<keyword evidence="7" id="KW-0961">Cell wall biogenesis/degradation</keyword>
<dbReference type="SMART" id="SM00644">
    <property type="entry name" value="Ami_2"/>
    <property type="match status" value="1"/>
</dbReference>
<dbReference type="InterPro" id="IPR018392">
    <property type="entry name" value="LysM"/>
</dbReference>
<feature type="domain" description="LysM" evidence="10">
    <location>
        <begin position="170"/>
        <end position="214"/>
    </location>
</feature>
<evidence type="ECO:0000313" key="11">
    <source>
        <dbReference type="EMBL" id="MCM2675536.1"/>
    </source>
</evidence>
<evidence type="ECO:0000256" key="1">
    <source>
        <dbReference type="ARBA" id="ARBA00001561"/>
    </source>
</evidence>
<dbReference type="GO" id="GO:0008745">
    <property type="term" value="F:N-acetylmuramoyl-L-alanine amidase activity"/>
    <property type="evidence" value="ECO:0007669"/>
    <property type="project" value="UniProtKB-EC"/>
</dbReference>
<gene>
    <name evidence="11" type="ORF">NDM98_08565</name>
</gene>
<dbReference type="InterPro" id="IPR036366">
    <property type="entry name" value="PGBDSf"/>
</dbReference>
<evidence type="ECO:0000256" key="9">
    <source>
        <dbReference type="ARBA" id="ARBA00032390"/>
    </source>
</evidence>
<dbReference type="EC" id="3.5.1.28" evidence="3"/>
<keyword evidence="4 11" id="KW-0378">Hydrolase</keyword>
<keyword evidence="12" id="KW-1185">Reference proteome</keyword>
<accession>A0ABT0XI03</accession>
<dbReference type="SUPFAM" id="SSF47090">
    <property type="entry name" value="PGBD-like"/>
    <property type="match status" value="1"/>
</dbReference>
<protein>
    <recommendedName>
        <fullName evidence="3">N-acetylmuramoyl-L-alanine amidase</fullName>
        <ecNumber evidence="3">3.5.1.28</ecNumber>
    </recommendedName>
    <alternativeName>
        <fullName evidence="9">Autolysin</fullName>
    </alternativeName>
    <alternativeName>
        <fullName evidence="8">Cell wall hydrolase</fullName>
    </alternativeName>
</protein>
<dbReference type="InterPro" id="IPR002477">
    <property type="entry name" value="Peptidoglycan-bd-like"/>
</dbReference>
<proteinExistence type="inferred from homology"/>
<dbReference type="Pfam" id="PF01510">
    <property type="entry name" value="Amidase_2"/>
    <property type="match status" value="1"/>
</dbReference>
<dbReference type="RefSeq" id="WP_251606361.1">
    <property type="nucleotide sequence ID" value="NZ_JAMQJY010000001.1"/>
</dbReference>
<dbReference type="InterPro" id="IPR036505">
    <property type="entry name" value="Amidase/PGRP_sf"/>
</dbReference>
<evidence type="ECO:0000256" key="7">
    <source>
        <dbReference type="ARBA" id="ARBA00023316"/>
    </source>
</evidence>
<sequence length="357" mass="38974">MNIKQDLIPTLASNRPGTKIVATYITVHETANTNRGANAEMHSRYIKGADARSRSVSWHFTVDDKEIIQHLPVNEMGWHAGSQGNRQSVGIELCVNSDGDFEKARANAVWLVQRLMYQLNIPLSRVVTHKHWTGKNCPAQLLNQWTAFKSLVGESYYEAPETGGTDVSGGTYTVKSGDTLTSIAKAHNTTVDALKKANPSINPDRIQVGQILNLSGAKPIESEPSKPVNAFIASAQEFLNSRNYPTKAIFEELVVDGLAGRLTTDALVRVYQYFAGVGIDGKFGPKSKAAANTLRHGSTHQWWVRLLQSALNVKGYKLAVDGDFGSGTEQAVRSFQRAIGIGVDGISGPNTWEQLLK</sequence>
<dbReference type="CDD" id="cd00118">
    <property type="entry name" value="LysM"/>
    <property type="match status" value="1"/>
</dbReference>
<organism evidence="11 12">
    <name type="scientific">Alkalicoccobacillus plakortidis</name>
    <dbReference type="NCBI Taxonomy" id="444060"/>
    <lineage>
        <taxon>Bacteria</taxon>
        <taxon>Bacillati</taxon>
        <taxon>Bacillota</taxon>
        <taxon>Bacilli</taxon>
        <taxon>Bacillales</taxon>
        <taxon>Bacillaceae</taxon>
        <taxon>Alkalicoccobacillus</taxon>
    </lineage>
</organism>
<dbReference type="SUPFAM" id="SSF55846">
    <property type="entry name" value="N-acetylmuramoyl-L-alanine amidase-like"/>
    <property type="match status" value="1"/>
</dbReference>
<dbReference type="PANTHER" id="PTHR30417">
    <property type="entry name" value="N-ACETYLMURAMOYL-L-ALANINE AMIDASE AMID"/>
    <property type="match status" value="1"/>
</dbReference>
<dbReference type="SMART" id="SM00257">
    <property type="entry name" value="LysM"/>
    <property type="match status" value="1"/>
</dbReference>
<dbReference type="InterPro" id="IPR002502">
    <property type="entry name" value="Amidase_domain"/>
</dbReference>
<comment type="catalytic activity">
    <reaction evidence="1">
        <text>Hydrolyzes the link between N-acetylmuramoyl residues and L-amino acid residues in certain cell-wall glycopeptides.</text>
        <dbReference type="EC" id="3.5.1.28"/>
    </reaction>
</comment>
<dbReference type="EMBL" id="JAMQJY010000001">
    <property type="protein sequence ID" value="MCM2675536.1"/>
    <property type="molecule type" value="Genomic_DNA"/>
</dbReference>
<evidence type="ECO:0000259" key="10">
    <source>
        <dbReference type="PROSITE" id="PS51782"/>
    </source>
</evidence>
<keyword evidence="5" id="KW-0749">Sporulation</keyword>
<comment type="caution">
    <text evidence="11">The sequence shown here is derived from an EMBL/GenBank/DDBJ whole genome shotgun (WGS) entry which is preliminary data.</text>
</comment>
<evidence type="ECO:0000256" key="4">
    <source>
        <dbReference type="ARBA" id="ARBA00022801"/>
    </source>
</evidence>
<name>A0ABT0XI03_9BACI</name>
<comment type="similarity">
    <text evidence="2">Belongs to the N-acetylmuramoyl-L-alanine amidase 2 family.</text>
</comment>
<evidence type="ECO:0000256" key="5">
    <source>
        <dbReference type="ARBA" id="ARBA00022969"/>
    </source>
</evidence>
<keyword evidence="6" id="KW-0178">Competence</keyword>
<evidence type="ECO:0000256" key="3">
    <source>
        <dbReference type="ARBA" id="ARBA00011901"/>
    </source>
</evidence>
<reference evidence="11" key="1">
    <citation type="submission" date="2022-06" db="EMBL/GenBank/DDBJ databases">
        <title>Alkalicoccobacillus porphyridii sp. nov., isolated from a marine red alga, Porphyridium purpureum and reclassification of Shouchella plakortidis and Shouchella gibsonii as Alkalicoccobacillus plakortidis comb. nov. and Alkalicoccobacillus gibsonii comb. nov.</title>
        <authorList>
            <person name="Kim K.H."/>
            <person name="Lee J.K."/>
            <person name="Han D.M."/>
            <person name="Baek J.H."/>
            <person name="Jeon C.O."/>
        </authorList>
    </citation>
    <scope>NUCLEOTIDE SEQUENCE</scope>
    <source>
        <strain evidence="11">DSM 19153</strain>
    </source>
</reference>
<dbReference type="InterPro" id="IPR051206">
    <property type="entry name" value="NAMLAA_amidase_2"/>
</dbReference>
<dbReference type="SUPFAM" id="SSF54106">
    <property type="entry name" value="LysM domain"/>
    <property type="match status" value="1"/>
</dbReference>
<evidence type="ECO:0000256" key="8">
    <source>
        <dbReference type="ARBA" id="ARBA00030881"/>
    </source>
</evidence>